<dbReference type="Proteomes" id="UP000809273">
    <property type="component" value="Unassembled WGS sequence"/>
</dbReference>
<name>A0A9D8KB58_9DELT</name>
<dbReference type="InterPro" id="IPR036849">
    <property type="entry name" value="Enolase-like_C_sf"/>
</dbReference>
<dbReference type="CDD" id="cd03316">
    <property type="entry name" value="MR_like"/>
    <property type="match status" value="1"/>
</dbReference>
<comment type="cofactor">
    <cofactor evidence="1">
        <name>Mg(2+)</name>
        <dbReference type="ChEBI" id="CHEBI:18420"/>
    </cofactor>
</comment>
<dbReference type="Gene3D" id="3.30.390.10">
    <property type="entry name" value="Enolase-like, N-terminal domain"/>
    <property type="match status" value="1"/>
</dbReference>
<evidence type="ECO:0000313" key="6">
    <source>
        <dbReference type="Proteomes" id="UP000809273"/>
    </source>
</evidence>
<dbReference type="InterPro" id="IPR013342">
    <property type="entry name" value="Mandelate_racemase_C"/>
</dbReference>
<dbReference type="InterPro" id="IPR046945">
    <property type="entry name" value="RHMD-like"/>
</dbReference>
<evidence type="ECO:0000256" key="3">
    <source>
        <dbReference type="ARBA" id="ARBA00022842"/>
    </source>
</evidence>
<dbReference type="Pfam" id="PF13378">
    <property type="entry name" value="MR_MLE_C"/>
    <property type="match status" value="1"/>
</dbReference>
<dbReference type="SUPFAM" id="SSF54826">
    <property type="entry name" value="Enolase N-terminal domain-like"/>
    <property type="match status" value="1"/>
</dbReference>
<feature type="domain" description="Mandelate racemase/muconate lactonizing enzyme C-terminal" evidence="4">
    <location>
        <begin position="136"/>
        <end position="245"/>
    </location>
</feature>
<proteinExistence type="predicted"/>
<protein>
    <submittedName>
        <fullName evidence="5">Mandelate racemase/muconate lactonizing enzyme family protein</fullName>
    </submittedName>
</protein>
<dbReference type="SFLD" id="SFLDS00001">
    <property type="entry name" value="Enolase"/>
    <property type="match status" value="1"/>
</dbReference>
<evidence type="ECO:0000256" key="2">
    <source>
        <dbReference type="ARBA" id="ARBA00022723"/>
    </source>
</evidence>
<comment type="caution">
    <text evidence="5">The sequence shown here is derived from an EMBL/GenBank/DDBJ whole genome shotgun (WGS) entry which is preliminary data.</text>
</comment>
<accession>A0A9D8KB58</accession>
<dbReference type="InterPro" id="IPR029017">
    <property type="entry name" value="Enolase-like_N"/>
</dbReference>
<dbReference type="AlphaFoldDB" id="A0A9D8KB58"/>
<dbReference type="SFLD" id="SFLDG00179">
    <property type="entry name" value="mandelate_racemase"/>
    <property type="match status" value="1"/>
</dbReference>
<keyword evidence="3" id="KW-0460">Magnesium</keyword>
<dbReference type="GO" id="GO:0016052">
    <property type="term" value="P:carbohydrate catabolic process"/>
    <property type="evidence" value="ECO:0007669"/>
    <property type="project" value="TreeGrafter"/>
</dbReference>
<dbReference type="InterPro" id="IPR029065">
    <property type="entry name" value="Enolase_C-like"/>
</dbReference>
<dbReference type="GO" id="GO:0016836">
    <property type="term" value="F:hydro-lyase activity"/>
    <property type="evidence" value="ECO:0007669"/>
    <property type="project" value="TreeGrafter"/>
</dbReference>
<dbReference type="SMART" id="SM00922">
    <property type="entry name" value="MR_MLE"/>
    <property type="match status" value="1"/>
</dbReference>
<evidence type="ECO:0000313" key="5">
    <source>
        <dbReference type="EMBL" id="MBN1571839.1"/>
    </source>
</evidence>
<gene>
    <name evidence="5" type="ORF">JW984_01445</name>
</gene>
<evidence type="ECO:0000259" key="4">
    <source>
        <dbReference type="SMART" id="SM00922"/>
    </source>
</evidence>
<keyword evidence="2" id="KW-0479">Metal-binding</keyword>
<dbReference type="GO" id="GO:0000287">
    <property type="term" value="F:magnesium ion binding"/>
    <property type="evidence" value="ECO:0007669"/>
    <property type="project" value="TreeGrafter"/>
</dbReference>
<dbReference type="PANTHER" id="PTHR13794:SF58">
    <property type="entry name" value="MITOCHONDRIAL ENOLASE SUPERFAMILY MEMBER 1"/>
    <property type="match status" value="1"/>
</dbReference>
<evidence type="ECO:0000256" key="1">
    <source>
        <dbReference type="ARBA" id="ARBA00001946"/>
    </source>
</evidence>
<dbReference type="Pfam" id="PF02746">
    <property type="entry name" value="MR_MLE_N"/>
    <property type="match status" value="1"/>
</dbReference>
<organism evidence="5 6">
    <name type="scientific">Candidatus Zymogenus saltonus</name>
    <dbReference type="NCBI Taxonomy" id="2844893"/>
    <lineage>
        <taxon>Bacteria</taxon>
        <taxon>Deltaproteobacteria</taxon>
        <taxon>Candidatus Zymogenia</taxon>
        <taxon>Candidatus Zymogeniales</taxon>
        <taxon>Candidatus Zymogenaceae</taxon>
        <taxon>Candidatus Zymogenus</taxon>
    </lineage>
</organism>
<dbReference type="Gene3D" id="3.20.20.120">
    <property type="entry name" value="Enolase-like C-terminal domain"/>
    <property type="match status" value="1"/>
</dbReference>
<reference evidence="5" key="1">
    <citation type="journal article" date="2021" name="Environ. Microbiol.">
        <title>Genomic characterization of three novel Desulfobacterota classes expand the metabolic and phylogenetic diversity of the phylum.</title>
        <authorList>
            <person name="Murphy C.L."/>
            <person name="Biggerstaff J."/>
            <person name="Eichhorn A."/>
            <person name="Ewing E."/>
            <person name="Shahan R."/>
            <person name="Soriano D."/>
            <person name="Stewart S."/>
            <person name="VanMol K."/>
            <person name="Walker R."/>
            <person name="Walters P."/>
            <person name="Elshahed M.S."/>
            <person name="Youssef N.H."/>
        </authorList>
    </citation>
    <scope>NUCLEOTIDE SEQUENCE</scope>
    <source>
        <strain evidence="5">Zod_Metabat.24</strain>
    </source>
</reference>
<sequence>MKISEIDFYLCHYPLPETFYPSWIPGYPQSNNSTLIVVVKTDEGIEGYSAMVGFLDEARGLPGMMRPFMVGRDPFRVENIVQVIRSAHYLGYKAFFIEVAIWDIIGKAAGLPVYKMLGGGIGKLKAYASSGEIMEPKKRVDYVKMIRDMGFKAVKLRIRSMEFKKDIAVVEAVRREVGDDFDIMVDANQGWPIHLGLVEWPRWDLKRAMKTADALEEYDVRWIEEPLFKHDFEGMAALRASTSIQIAGGEFNTDLYEFRDLIAHGSLDILQPDVTLSGGILMGKKIAGMAEASNLQFSPHTWTNGVGLAANLQLMGSVMNCPYCEFPFEPPGWVPEARDFMLKEPFSVDKEGFIHLPEGPGLGIELDMEKIMAHGEKL</sequence>
<dbReference type="PANTHER" id="PTHR13794">
    <property type="entry name" value="ENOLASE SUPERFAMILY, MANDELATE RACEMASE"/>
    <property type="match status" value="1"/>
</dbReference>
<dbReference type="EMBL" id="JAFGIX010000007">
    <property type="protein sequence ID" value="MBN1571839.1"/>
    <property type="molecule type" value="Genomic_DNA"/>
</dbReference>
<dbReference type="SUPFAM" id="SSF51604">
    <property type="entry name" value="Enolase C-terminal domain-like"/>
    <property type="match status" value="1"/>
</dbReference>
<reference evidence="5" key="2">
    <citation type="submission" date="2021-01" db="EMBL/GenBank/DDBJ databases">
        <authorList>
            <person name="Hahn C.R."/>
            <person name="Youssef N.H."/>
            <person name="Elshahed M."/>
        </authorList>
    </citation>
    <scope>NUCLEOTIDE SEQUENCE</scope>
    <source>
        <strain evidence="5">Zod_Metabat.24</strain>
    </source>
</reference>
<dbReference type="InterPro" id="IPR013341">
    <property type="entry name" value="Mandelate_racemase_N_dom"/>
</dbReference>